<evidence type="ECO:0000313" key="2">
    <source>
        <dbReference type="EMBL" id="PQL25334.1"/>
    </source>
</evidence>
<keyword evidence="1" id="KW-0472">Membrane</keyword>
<dbReference type="RefSeq" id="WP_105092762.1">
    <property type="nucleotide sequence ID" value="NZ_PPDF01000008.1"/>
</dbReference>
<dbReference type="EMBL" id="PPDF01000008">
    <property type="protein sequence ID" value="PQL25334.1"/>
    <property type="molecule type" value="Genomic_DNA"/>
</dbReference>
<dbReference type="Proteomes" id="UP000238877">
    <property type="component" value="Unassembled WGS sequence"/>
</dbReference>
<keyword evidence="1" id="KW-1133">Transmembrane helix</keyword>
<proteinExistence type="predicted"/>
<sequence>MFQGFYGLLTVMLCVLFAIVVVLFNIAPITYIVFSIAILLSVFLQYRRFKKQSISERTHSRLAYALFIIITLSIYWLVADWFQYDLNTTVDQFEDFKYSTTDWKRGWPNNSELPEGLKSPEQLSEGIDKVSMVRTDVAWATAYPYRYVVLEGDPKVIAQYEAIAKQHAAYTAEIDADGVLRDLDTREKKRFISHPDSYYIIDSIEEEHLNLPKRSFIEWLRFAPRKETKRVVNDTYNSTKNHRLYVFVDDGNTKRPHFVELLISNDGTRAVFYQSK</sequence>
<organism evidence="2 3">
    <name type="scientific">Veillonella tobetsuensis</name>
    <dbReference type="NCBI Taxonomy" id="1110546"/>
    <lineage>
        <taxon>Bacteria</taxon>
        <taxon>Bacillati</taxon>
        <taxon>Bacillota</taxon>
        <taxon>Negativicutes</taxon>
        <taxon>Veillonellales</taxon>
        <taxon>Veillonellaceae</taxon>
        <taxon>Veillonella</taxon>
    </lineage>
</organism>
<comment type="caution">
    <text evidence="2">The sequence shown here is derived from an EMBL/GenBank/DDBJ whole genome shotgun (WGS) entry which is preliminary data.</text>
</comment>
<accession>A0A2S7ZQ62</accession>
<evidence type="ECO:0000313" key="3">
    <source>
        <dbReference type="Proteomes" id="UP000238877"/>
    </source>
</evidence>
<evidence type="ECO:0000256" key="1">
    <source>
        <dbReference type="SAM" id="Phobius"/>
    </source>
</evidence>
<dbReference type="STRING" id="1110546.GCA_001078375_00086"/>
<protein>
    <submittedName>
        <fullName evidence="2">Uncharacterized protein</fullName>
    </submittedName>
</protein>
<reference evidence="2 3" key="1">
    <citation type="submission" date="2018-01" db="EMBL/GenBank/DDBJ databases">
        <title>Draft genome sequences of clinical isolates and type strains of oral Veillonella including Veillonella infantum sp., nov.</title>
        <authorList>
            <person name="Mashima I."/>
            <person name="Liao Y.-C."/>
            <person name="Sabharwal A."/>
            <person name="Haase E.M."/>
            <person name="Nakazawa F."/>
            <person name="Scannapieco F.A."/>
        </authorList>
    </citation>
    <scope>NUCLEOTIDE SEQUENCE [LARGE SCALE GENOMIC DNA]</scope>
    <source>
        <strain evidence="2 3">Y6</strain>
    </source>
</reference>
<name>A0A2S7ZQ62_9FIRM</name>
<dbReference type="AlphaFoldDB" id="A0A2S7ZQ62"/>
<gene>
    <name evidence="2" type="ORF">VTHSUH11_04445</name>
</gene>
<keyword evidence="1" id="KW-0812">Transmembrane</keyword>
<feature type="transmembrane region" description="Helical" evidence="1">
    <location>
        <begin position="61"/>
        <end position="78"/>
    </location>
</feature>
<feature type="transmembrane region" description="Helical" evidence="1">
    <location>
        <begin position="29"/>
        <end position="49"/>
    </location>
</feature>
<feature type="transmembrane region" description="Helical" evidence="1">
    <location>
        <begin position="5"/>
        <end position="23"/>
    </location>
</feature>